<dbReference type="AlphaFoldDB" id="A0A5B0ML67"/>
<reference evidence="2 3" key="1">
    <citation type="submission" date="2019-05" db="EMBL/GenBank/DDBJ databases">
        <title>Emergence of the Ug99 lineage of the wheat stem rust pathogen through somatic hybridization.</title>
        <authorList>
            <person name="Li F."/>
            <person name="Upadhyaya N.M."/>
            <person name="Sperschneider J."/>
            <person name="Matny O."/>
            <person name="Nguyen-Phuc H."/>
            <person name="Mago R."/>
            <person name="Raley C."/>
            <person name="Miller M.E."/>
            <person name="Silverstein K.A.T."/>
            <person name="Henningsen E."/>
            <person name="Hirsch C.D."/>
            <person name="Visser B."/>
            <person name="Pretorius Z.A."/>
            <person name="Steffenson B.J."/>
            <person name="Schwessinger B."/>
            <person name="Dodds P.N."/>
            <person name="Figueroa M."/>
        </authorList>
    </citation>
    <scope>NUCLEOTIDE SEQUENCE [LARGE SCALE GENOMIC DNA]</scope>
    <source>
        <strain evidence="2">21-0</strain>
    </source>
</reference>
<evidence type="ECO:0000313" key="3">
    <source>
        <dbReference type="Proteomes" id="UP000324748"/>
    </source>
</evidence>
<comment type="caution">
    <text evidence="2">The sequence shown here is derived from an EMBL/GenBank/DDBJ whole genome shotgun (WGS) entry which is preliminary data.</text>
</comment>
<evidence type="ECO:0000313" key="2">
    <source>
        <dbReference type="EMBL" id="KAA1077847.1"/>
    </source>
</evidence>
<feature type="region of interest" description="Disordered" evidence="1">
    <location>
        <begin position="78"/>
        <end position="99"/>
    </location>
</feature>
<sequence>MDLFRNGRTAASTIAQIGSNELERYLFSNRDLLLGEVNDKTHPKFQSLNQTISHLVYIINDESIGSILSNCGHAIQYGEHEEHKEPHDMDEGDFNATDG</sequence>
<organism evidence="2 3">
    <name type="scientific">Puccinia graminis f. sp. tritici</name>
    <dbReference type="NCBI Taxonomy" id="56615"/>
    <lineage>
        <taxon>Eukaryota</taxon>
        <taxon>Fungi</taxon>
        <taxon>Dikarya</taxon>
        <taxon>Basidiomycota</taxon>
        <taxon>Pucciniomycotina</taxon>
        <taxon>Pucciniomycetes</taxon>
        <taxon>Pucciniales</taxon>
        <taxon>Pucciniaceae</taxon>
        <taxon>Puccinia</taxon>
    </lineage>
</organism>
<dbReference type="OrthoDB" id="5839at2759"/>
<proteinExistence type="predicted"/>
<name>A0A5B0ML67_PUCGR</name>
<gene>
    <name evidence="2" type="primary">FET5_6</name>
    <name evidence="2" type="ORF">PGT21_021864</name>
</gene>
<protein>
    <submittedName>
        <fullName evidence="2">ATP binding protein</fullName>
    </submittedName>
</protein>
<dbReference type="EMBL" id="VSWC01000144">
    <property type="protein sequence ID" value="KAA1077847.1"/>
    <property type="molecule type" value="Genomic_DNA"/>
</dbReference>
<accession>A0A5B0ML67</accession>
<feature type="compositionally biased region" description="Basic and acidic residues" evidence="1">
    <location>
        <begin position="78"/>
        <end position="89"/>
    </location>
</feature>
<keyword evidence="3" id="KW-1185">Reference proteome</keyword>
<dbReference type="Proteomes" id="UP000324748">
    <property type="component" value="Unassembled WGS sequence"/>
</dbReference>
<evidence type="ECO:0000256" key="1">
    <source>
        <dbReference type="SAM" id="MobiDB-lite"/>
    </source>
</evidence>